<keyword evidence="1" id="KW-0547">Nucleotide-binding</keyword>
<feature type="compositionally biased region" description="Low complexity" evidence="3">
    <location>
        <begin position="737"/>
        <end position="747"/>
    </location>
</feature>
<dbReference type="SUPFAM" id="SSF100934">
    <property type="entry name" value="Heat shock protein 70kD (HSP70), C-terminal subdomain"/>
    <property type="match status" value="1"/>
</dbReference>
<name>A0A137PD24_CONC2</name>
<reference evidence="4 5" key="1">
    <citation type="journal article" date="2015" name="Genome Biol. Evol.">
        <title>Phylogenomic analyses indicate that early fungi evolved digesting cell walls of algal ancestors of land plants.</title>
        <authorList>
            <person name="Chang Y."/>
            <person name="Wang S."/>
            <person name="Sekimoto S."/>
            <person name="Aerts A.L."/>
            <person name="Choi C."/>
            <person name="Clum A."/>
            <person name="LaButti K.M."/>
            <person name="Lindquist E.A."/>
            <person name="Yee Ngan C."/>
            <person name="Ohm R.A."/>
            <person name="Salamov A.A."/>
            <person name="Grigoriev I.V."/>
            <person name="Spatafora J.W."/>
            <person name="Berbee M.L."/>
        </authorList>
    </citation>
    <scope>NUCLEOTIDE SEQUENCE [LARGE SCALE GENOMIC DNA]</scope>
    <source>
        <strain evidence="4 5">NRRL 28638</strain>
    </source>
</reference>
<dbReference type="PANTHER" id="PTHR45639">
    <property type="entry name" value="HSC70CB, ISOFORM G-RELATED"/>
    <property type="match status" value="1"/>
</dbReference>
<organism evidence="4 5">
    <name type="scientific">Conidiobolus coronatus (strain ATCC 28846 / CBS 209.66 / NRRL 28638)</name>
    <name type="common">Delacroixia coronata</name>
    <dbReference type="NCBI Taxonomy" id="796925"/>
    <lineage>
        <taxon>Eukaryota</taxon>
        <taxon>Fungi</taxon>
        <taxon>Fungi incertae sedis</taxon>
        <taxon>Zoopagomycota</taxon>
        <taxon>Entomophthoromycotina</taxon>
        <taxon>Entomophthoromycetes</taxon>
        <taxon>Entomophthorales</taxon>
        <taxon>Ancylistaceae</taxon>
        <taxon>Conidiobolus</taxon>
    </lineage>
</organism>
<keyword evidence="4" id="KW-0346">Stress response</keyword>
<dbReference type="FunFam" id="1.20.1270.10:FF:000002">
    <property type="entry name" value="Heat shock 70 kDa protein 4"/>
    <property type="match status" value="1"/>
</dbReference>
<dbReference type="SUPFAM" id="SSF53067">
    <property type="entry name" value="Actin-like ATPase domain"/>
    <property type="match status" value="2"/>
</dbReference>
<dbReference type="PANTHER" id="PTHR45639:SF4">
    <property type="entry name" value="HSC70CB, ISOFORM G"/>
    <property type="match status" value="1"/>
</dbReference>
<gene>
    <name evidence="4" type="ORF">CONCODRAFT_47297</name>
</gene>
<keyword evidence="5" id="KW-1185">Reference proteome</keyword>
<feature type="region of interest" description="Disordered" evidence="3">
    <location>
        <begin position="722"/>
        <end position="767"/>
    </location>
</feature>
<dbReference type="GO" id="GO:0005829">
    <property type="term" value="C:cytosol"/>
    <property type="evidence" value="ECO:0007669"/>
    <property type="project" value="TreeGrafter"/>
</dbReference>
<dbReference type="STRING" id="796925.A0A137PD24"/>
<keyword evidence="2" id="KW-0067">ATP-binding</keyword>
<dbReference type="Gene3D" id="3.30.30.30">
    <property type="match status" value="1"/>
</dbReference>
<evidence type="ECO:0000313" key="5">
    <source>
        <dbReference type="Proteomes" id="UP000070444"/>
    </source>
</evidence>
<dbReference type="Gene3D" id="1.20.1270.10">
    <property type="match status" value="1"/>
</dbReference>
<proteinExistence type="predicted"/>
<dbReference type="SUPFAM" id="SSF100920">
    <property type="entry name" value="Heat shock protein 70kD (HSP70), peptide-binding domain"/>
    <property type="match status" value="1"/>
</dbReference>
<dbReference type="InterPro" id="IPR029048">
    <property type="entry name" value="HSP70_C_sf"/>
</dbReference>
<dbReference type="PROSITE" id="PS01036">
    <property type="entry name" value="HSP70_3"/>
    <property type="match status" value="1"/>
</dbReference>
<evidence type="ECO:0000256" key="1">
    <source>
        <dbReference type="ARBA" id="ARBA00022741"/>
    </source>
</evidence>
<feature type="compositionally biased region" description="Basic and acidic residues" evidence="3">
    <location>
        <begin position="756"/>
        <end position="767"/>
    </location>
</feature>
<evidence type="ECO:0000256" key="2">
    <source>
        <dbReference type="ARBA" id="ARBA00022840"/>
    </source>
</evidence>
<dbReference type="Proteomes" id="UP000070444">
    <property type="component" value="Unassembled WGS sequence"/>
</dbReference>
<dbReference type="InterPro" id="IPR018181">
    <property type="entry name" value="Heat_shock_70_CS"/>
</dbReference>
<protein>
    <submittedName>
        <fullName evidence="4">Heat shock protein 70</fullName>
    </submittedName>
</protein>
<dbReference type="GO" id="GO:0140662">
    <property type="term" value="F:ATP-dependent protein folding chaperone"/>
    <property type="evidence" value="ECO:0007669"/>
    <property type="project" value="InterPro"/>
</dbReference>
<accession>A0A137PD24</accession>
<dbReference type="FunFam" id="3.90.640.10:FF:000004">
    <property type="entry name" value="Heat shock 70 kDa protein 4"/>
    <property type="match status" value="1"/>
</dbReference>
<dbReference type="InterPro" id="IPR029047">
    <property type="entry name" value="HSP70_peptide-bd_sf"/>
</dbReference>
<dbReference type="GO" id="GO:0005524">
    <property type="term" value="F:ATP binding"/>
    <property type="evidence" value="ECO:0007669"/>
    <property type="project" value="UniProtKB-KW"/>
</dbReference>
<dbReference type="FunFam" id="3.30.420.40:FF:000171">
    <property type="entry name" value="Heat shock 70 kDa protein 4"/>
    <property type="match status" value="2"/>
</dbReference>
<dbReference type="OrthoDB" id="434160at2759"/>
<dbReference type="InterPro" id="IPR013126">
    <property type="entry name" value="Hsp_70_fam"/>
</dbReference>
<dbReference type="FunFam" id="3.30.30.30:FF:000002">
    <property type="entry name" value="Heat shock 70 kDa protein 4"/>
    <property type="match status" value="1"/>
</dbReference>
<dbReference type="PRINTS" id="PR00301">
    <property type="entry name" value="HEATSHOCK70"/>
</dbReference>
<dbReference type="Gene3D" id="2.60.34.10">
    <property type="entry name" value="Substrate Binding Domain Of DNAk, Chain A, domain 1"/>
    <property type="match status" value="1"/>
</dbReference>
<dbReference type="InterPro" id="IPR043129">
    <property type="entry name" value="ATPase_NBD"/>
</dbReference>
<dbReference type="GO" id="GO:0005634">
    <property type="term" value="C:nucleus"/>
    <property type="evidence" value="ECO:0007669"/>
    <property type="project" value="TreeGrafter"/>
</dbReference>
<evidence type="ECO:0000256" key="3">
    <source>
        <dbReference type="SAM" id="MobiDB-lite"/>
    </source>
</evidence>
<dbReference type="Gene3D" id="3.90.640.10">
    <property type="entry name" value="Actin, Chain A, domain 4"/>
    <property type="match status" value="1"/>
</dbReference>
<dbReference type="EMBL" id="KQ964446">
    <property type="protein sequence ID" value="KXN72841.1"/>
    <property type="molecule type" value="Genomic_DNA"/>
</dbReference>
<dbReference type="Pfam" id="PF00012">
    <property type="entry name" value="HSP70"/>
    <property type="match status" value="1"/>
</dbReference>
<dbReference type="OMA" id="WEQSPEI"/>
<dbReference type="Gene3D" id="3.30.420.40">
    <property type="match status" value="2"/>
</dbReference>
<evidence type="ECO:0000313" key="4">
    <source>
        <dbReference type="EMBL" id="KXN72841.1"/>
    </source>
</evidence>
<dbReference type="AlphaFoldDB" id="A0A137PD24"/>
<sequence>MSVVGFDLGNLASYIAVARNRGIDVIANEVSNRANPSLVSFGPRQRYVAEGAKTQETSNFKNTVGAIKRLIGKKLEDVDIQEVESKFVNAKLVDVDGEVGVEVNYLGTPTKFSATQLTAMYLAKLKDTTVAEIKGPVSDVVVSVPGYYNDRQRRALLDACQIANLNCLRLMNEITATALGYGITKTDLPEDNPRNVIIVDVGHSAYSVAAVSYLKGQLTVKATAYDAFVGGRYIDELLVDHFATVFQEKYKIDVKSNPKATFRLRTGCEKLKKILSANSQAPLNVESIMNDIDVSALMKRDEFESLIEDQINRLSAPLEKLIQETGWSIDQIHSIEVVGGSSRIPAVKQRISEMFGKELSFTLNQDEAVARGCALQCAILSPVFKVRDFSVTDINSYPIKFTWSSPTDNSTKEVDVFPRNGAVPSTKQLSFYRNEDFEVEAYYSDIKRLPQGTNPWVGKFAIKGVREIKEGDLTTIKLKARANLHGIISVENAFMLEEVIDEDAMEVDPPAEGEKPKKTFKKHELKVTTVSTSIETATLNALTERENEMAASDKLVIDTEHAKNAVEEYVYEMRSKVTGALSDFIDPSIKDNYVATLDETENWLYEDGDDVSKSVYNEKLNSLKEIGGPVVERYRESSDRPYAADRLRSTIEKYLAEATTSNEKYDHIEEAEIAKITDKANALSKWLDEELAKAEQTVKHETVSLKSSQINRERESLIELATRILSKPKPLPKPEETATPTSETAEVPKQDTPTEEPPKGEDVMDID</sequence>